<dbReference type="SMART" id="SM00855">
    <property type="entry name" value="PGAM"/>
    <property type="match status" value="1"/>
</dbReference>
<dbReference type="Proteomes" id="UP000252558">
    <property type="component" value="Unassembled WGS sequence"/>
</dbReference>
<sequence length="191" mass="21247">MLTVIYERSACPMYGASLCYSLHKHISQYGCIPMQVFIMRHGQAEELAGRDKDRALTPDGRLESSLMARWLVEQGGHFQYALVSPYLRAQQTFSQVNAVLGIQRSDVEVLEELTPHGTPDAVADYLYALADKGIDSLLIVSHMPLVSFLVEQLDCKHATPMFSPSSVARIDFDIESQYGHLLAVQDAVNMA</sequence>
<dbReference type="EMBL" id="QPID01000008">
    <property type="protein sequence ID" value="RCU48908.1"/>
    <property type="molecule type" value="Genomic_DNA"/>
</dbReference>
<evidence type="ECO:0000313" key="1">
    <source>
        <dbReference type="EMBL" id="RCU48908.1"/>
    </source>
</evidence>
<name>A0A368NEJ5_9GAMM</name>
<dbReference type="NCBIfam" id="TIGR00249">
    <property type="entry name" value="sixA"/>
    <property type="match status" value="1"/>
</dbReference>
<evidence type="ECO:0000313" key="2">
    <source>
        <dbReference type="Proteomes" id="UP000252558"/>
    </source>
</evidence>
<organism evidence="1 2">
    <name type="scientific">Corallincola holothuriorum</name>
    <dbReference type="NCBI Taxonomy" id="2282215"/>
    <lineage>
        <taxon>Bacteria</taxon>
        <taxon>Pseudomonadati</taxon>
        <taxon>Pseudomonadota</taxon>
        <taxon>Gammaproteobacteria</taxon>
        <taxon>Alteromonadales</taxon>
        <taxon>Psychromonadaceae</taxon>
        <taxon>Corallincola</taxon>
    </lineage>
</organism>
<dbReference type="Pfam" id="PF00300">
    <property type="entry name" value="His_Phos_1"/>
    <property type="match status" value="1"/>
</dbReference>
<dbReference type="InterPro" id="IPR013078">
    <property type="entry name" value="His_Pase_superF_clade-1"/>
</dbReference>
<dbReference type="SUPFAM" id="SSF53254">
    <property type="entry name" value="Phosphoglycerate mutase-like"/>
    <property type="match status" value="1"/>
</dbReference>
<protein>
    <submittedName>
        <fullName evidence="1">Phosphohistidine phosphatase SixA</fullName>
    </submittedName>
</protein>
<proteinExistence type="predicted"/>
<comment type="caution">
    <text evidence="1">The sequence shown here is derived from an EMBL/GenBank/DDBJ whole genome shotgun (WGS) entry which is preliminary data.</text>
</comment>
<dbReference type="GO" id="GO:0101006">
    <property type="term" value="F:protein histidine phosphatase activity"/>
    <property type="evidence" value="ECO:0007669"/>
    <property type="project" value="InterPro"/>
</dbReference>
<keyword evidence="2" id="KW-1185">Reference proteome</keyword>
<dbReference type="InterPro" id="IPR029033">
    <property type="entry name" value="His_PPase_superfam"/>
</dbReference>
<gene>
    <name evidence="1" type="primary">sixA</name>
    <name evidence="1" type="ORF">DU002_14105</name>
</gene>
<dbReference type="InterPro" id="IPR004449">
    <property type="entry name" value="SixA"/>
</dbReference>
<dbReference type="GO" id="GO:0005737">
    <property type="term" value="C:cytoplasm"/>
    <property type="evidence" value="ECO:0007669"/>
    <property type="project" value="InterPro"/>
</dbReference>
<reference evidence="1 2" key="1">
    <citation type="submission" date="2018-07" db="EMBL/GenBank/DDBJ databases">
        <title>Corallincola holothuriorum sp. nov., a new facultative anaerobe isolated from sea cucumber Apostichopus japonicus.</title>
        <authorList>
            <person name="Xia H."/>
        </authorList>
    </citation>
    <scope>NUCLEOTIDE SEQUENCE [LARGE SCALE GENOMIC DNA]</scope>
    <source>
        <strain evidence="1 2">C4</strain>
    </source>
</reference>
<dbReference type="Gene3D" id="3.40.50.1240">
    <property type="entry name" value="Phosphoglycerate mutase-like"/>
    <property type="match status" value="1"/>
</dbReference>
<dbReference type="CDD" id="cd07067">
    <property type="entry name" value="HP_PGM_like"/>
    <property type="match status" value="1"/>
</dbReference>
<accession>A0A368NEJ5</accession>
<dbReference type="AlphaFoldDB" id="A0A368NEJ5"/>